<organism evidence="1 2">
    <name type="scientific">Deinococcus detaillensis</name>
    <dbReference type="NCBI Taxonomy" id="2592048"/>
    <lineage>
        <taxon>Bacteria</taxon>
        <taxon>Thermotogati</taxon>
        <taxon>Deinococcota</taxon>
        <taxon>Deinococci</taxon>
        <taxon>Deinococcales</taxon>
        <taxon>Deinococcaceae</taxon>
        <taxon>Deinococcus</taxon>
    </lineage>
</organism>
<proteinExistence type="predicted"/>
<protein>
    <submittedName>
        <fullName evidence="1">Uncharacterized protein</fullName>
    </submittedName>
</protein>
<reference evidence="1 2" key="1">
    <citation type="submission" date="2019-07" db="EMBL/GenBank/DDBJ databases">
        <title>Deinococcus detaillus sp. nov., isolated from humus soil in Antarctica.</title>
        <authorList>
            <person name="Zhang K."/>
        </authorList>
    </citation>
    <scope>NUCLEOTIDE SEQUENCE [LARGE SCALE GENOMIC DNA]</scope>
    <source>
        <strain evidence="1 2">H1</strain>
    </source>
</reference>
<sequence length="255" mass="27569">MRFELISTLEKLREVYQVPRGPARFQAYVSAAVGDAQQAEDVALSPLVSANPMASENVLAWLETWLSLGAETLAREVLEESNTRFEAVPFARPVKVGLAVLDDLGGGWTNRAINDAARFQVGRVLAKTGWVNVNLWTSQAPSPAELRLCVLEAAHRAAYTVQHGDPVTLAAMLAQEGLIAASSGRRLTLDADDLAYSRSIIAPHLESTHQPTVLACFYGDDVAREWGYPPLGLSQNAGYEVGLADTLAAQVEITR</sequence>
<evidence type="ECO:0000313" key="1">
    <source>
        <dbReference type="EMBL" id="TSA78953.1"/>
    </source>
</evidence>
<dbReference type="AlphaFoldDB" id="A0A553UFG2"/>
<comment type="caution">
    <text evidence="1">The sequence shown here is derived from an EMBL/GenBank/DDBJ whole genome shotgun (WGS) entry which is preliminary data.</text>
</comment>
<evidence type="ECO:0000313" key="2">
    <source>
        <dbReference type="Proteomes" id="UP000316092"/>
    </source>
</evidence>
<name>A0A553UFG2_9DEIO</name>
<keyword evidence="2" id="KW-1185">Reference proteome</keyword>
<dbReference type="Proteomes" id="UP000316092">
    <property type="component" value="Unassembled WGS sequence"/>
</dbReference>
<dbReference type="RefSeq" id="WP_143722272.1">
    <property type="nucleotide sequence ID" value="NZ_VKDB01000055.1"/>
</dbReference>
<dbReference type="EMBL" id="VKDB01000055">
    <property type="protein sequence ID" value="TSA78953.1"/>
    <property type="molecule type" value="Genomic_DNA"/>
</dbReference>
<accession>A0A553UFG2</accession>
<gene>
    <name evidence="1" type="ORF">FNU79_18540</name>
</gene>
<dbReference type="OrthoDB" id="64164at2"/>